<feature type="compositionally biased region" description="Low complexity" evidence="4">
    <location>
        <begin position="1"/>
        <end position="17"/>
    </location>
</feature>
<dbReference type="Proteomes" id="UP000070700">
    <property type="component" value="Unassembled WGS sequence"/>
</dbReference>
<accession>A0A194XIW9</accession>
<dbReference type="AlphaFoldDB" id="A0A194XIW9"/>
<feature type="region of interest" description="Disordered" evidence="4">
    <location>
        <begin position="1"/>
        <end position="26"/>
    </location>
</feature>
<dbReference type="InParanoid" id="A0A194XIW9"/>
<evidence type="ECO:0000256" key="4">
    <source>
        <dbReference type="SAM" id="MobiDB-lite"/>
    </source>
</evidence>
<dbReference type="SMART" id="SM00248">
    <property type="entry name" value="ANK"/>
    <property type="match status" value="4"/>
</dbReference>
<dbReference type="Pfam" id="PF12796">
    <property type="entry name" value="Ank_2"/>
    <property type="match status" value="1"/>
</dbReference>
<dbReference type="InterPro" id="IPR051165">
    <property type="entry name" value="Multifunctional_ANK_Repeat"/>
</dbReference>
<dbReference type="PANTHER" id="PTHR24123">
    <property type="entry name" value="ANKYRIN REPEAT-CONTAINING"/>
    <property type="match status" value="1"/>
</dbReference>
<dbReference type="InterPro" id="IPR002110">
    <property type="entry name" value="Ankyrin_rpt"/>
</dbReference>
<dbReference type="KEGG" id="psco:LY89DRAFT_469941"/>
<dbReference type="PANTHER" id="PTHR24123:SF33">
    <property type="entry name" value="PROTEIN HOS4"/>
    <property type="match status" value="1"/>
</dbReference>
<dbReference type="GeneID" id="28817474"/>
<dbReference type="EMBL" id="KQ947410">
    <property type="protein sequence ID" value="KUJ20059.1"/>
    <property type="molecule type" value="Genomic_DNA"/>
</dbReference>
<keyword evidence="6" id="KW-1185">Reference proteome</keyword>
<evidence type="ECO:0000313" key="5">
    <source>
        <dbReference type="EMBL" id="KUJ20059.1"/>
    </source>
</evidence>
<organism evidence="5 6">
    <name type="scientific">Mollisia scopiformis</name>
    <name type="common">Conifer needle endophyte fungus</name>
    <name type="synonym">Phialocephala scopiformis</name>
    <dbReference type="NCBI Taxonomy" id="149040"/>
    <lineage>
        <taxon>Eukaryota</taxon>
        <taxon>Fungi</taxon>
        <taxon>Dikarya</taxon>
        <taxon>Ascomycota</taxon>
        <taxon>Pezizomycotina</taxon>
        <taxon>Leotiomycetes</taxon>
        <taxon>Helotiales</taxon>
        <taxon>Mollisiaceae</taxon>
        <taxon>Mollisia</taxon>
    </lineage>
</organism>
<dbReference type="Gene3D" id="1.25.40.20">
    <property type="entry name" value="Ankyrin repeat-containing domain"/>
    <property type="match status" value="2"/>
</dbReference>
<dbReference type="PROSITE" id="PS50297">
    <property type="entry name" value="ANK_REP_REGION"/>
    <property type="match status" value="2"/>
</dbReference>
<evidence type="ECO:0000256" key="1">
    <source>
        <dbReference type="ARBA" id="ARBA00022737"/>
    </source>
</evidence>
<evidence type="ECO:0000256" key="3">
    <source>
        <dbReference type="PROSITE-ProRule" id="PRU00023"/>
    </source>
</evidence>
<name>A0A194XIW9_MOLSC</name>
<feature type="repeat" description="ANK" evidence="3">
    <location>
        <begin position="366"/>
        <end position="399"/>
    </location>
</feature>
<sequence length="748" mass="83080">MDLASTSPQSSLATSSPADPCPIDINAKPAELVSTKRKYDAFGETFKHDKVENEKKVIGRPKNAWSSSRSRKLVRLYLMTSLNVDEIVEVLRTEDFMPCKRDVQKQLQSLLQTRPSKIRSRGVMTKVRHQVLRDCRALNAGGPLQVFPEPGSTANCDPNVHQAEGQMPTKPETSFISSDFHPPDLTTSSTMTNIREEFPFLIPLVSANGLLLRSDLLLRQPFRASILSTDNLRKRLAPKTESFIGDVISVLQNYTISESTYIPRTVDSQRSWTASFSSSSLDIYSRNIRLHTQAPFISQEKVLLEHGLLLPGRLRDFEPVHPNRTSIWGRAKESIETSNFAPRDSVSTFIGVSGNQSIKSSHDDSFGHNALHIAAASGQRSKYLLNLIDRGIDFRARNSAGETFLHLVKNIASGDFVYLDALLLRLQLEGFDFSCRDDHGQTPLHNLTRQWLDKEAFCGIAKTLLSYEIDLPRSRDNLGRTILGQMIDVGLEIRALQMLQEQDRSRDSAENNKIQAQENETGHSHYDAHKGSVSNYGTPTLFEPQGDIQLYEIHADLLRTILRANTSPHYEDDQGRNGLHCLAAVCLTLPIPYPLPSSKSNEQTRREAYLSDLLAAGVDPDNCDNAGNTPLMAFITHNQDHDATTVKILSRLHDAGVNLNRRDRAGQTPLHLSVSLGRTAVTSFLLAQGANVHARDSKGRSIIALGMAKSRKALSDAKLYAQIMMCISFVVDAAGVSAPTILQEWALK</sequence>
<keyword evidence="2 3" id="KW-0040">ANK repeat</keyword>
<evidence type="ECO:0000313" key="6">
    <source>
        <dbReference type="Proteomes" id="UP000070700"/>
    </source>
</evidence>
<evidence type="ECO:0000256" key="2">
    <source>
        <dbReference type="ARBA" id="ARBA00023043"/>
    </source>
</evidence>
<protein>
    <submittedName>
        <fullName evidence="5">Ankyrin</fullName>
    </submittedName>
</protein>
<gene>
    <name evidence="5" type="ORF">LY89DRAFT_469941</name>
</gene>
<dbReference type="RefSeq" id="XP_018074414.1">
    <property type="nucleotide sequence ID" value="XM_018207748.1"/>
</dbReference>
<dbReference type="OrthoDB" id="194358at2759"/>
<reference evidence="5 6" key="1">
    <citation type="submission" date="2015-10" db="EMBL/GenBank/DDBJ databases">
        <title>Full genome of DAOMC 229536 Phialocephala scopiformis, a fungal endophyte of spruce producing the potent anti-insectan compound rugulosin.</title>
        <authorList>
            <consortium name="DOE Joint Genome Institute"/>
            <person name="Walker A.K."/>
            <person name="Frasz S.L."/>
            <person name="Seifert K.A."/>
            <person name="Miller J.D."/>
            <person name="Mondo S.J."/>
            <person name="Labutti K."/>
            <person name="Lipzen A."/>
            <person name="Dockter R."/>
            <person name="Kennedy M."/>
            <person name="Grigoriev I.V."/>
            <person name="Spatafora J.W."/>
        </authorList>
    </citation>
    <scope>NUCLEOTIDE SEQUENCE [LARGE SCALE GENOMIC DNA]</scope>
    <source>
        <strain evidence="5 6">CBS 120377</strain>
    </source>
</reference>
<dbReference type="InterPro" id="IPR036770">
    <property type="entry name" value="Ankyrin_rpt-contain_sf"/>
</dbReference>
<proteinExistence type="predicted"/>
<dbReference type="SUPFAM" id="SSF48403">
    <property type="entry name" value="Ankyrin repeat"/>
    <property type="match status" value="1"/>
</dbReference>
<feature type="repeat" description="ANK" evidence="3">
    <location>
        <begin position="665"/>
        <end position="697"/>
    </location>
</feature>
<keyword evidence="1" id="KW-0677">Repeat</keyword>
<dbReference type="PROSITE" id="PS50088">
    <property type="entry name" value="ANK_REPEAT"/>
    <property type="match status" value="2"/>
</dbReference>